<evidence type="ECO:0000256" key="4">
    <source>
        <dbReference type="ARBA" id="ARBA00022807"/>
    </source>
</evidence>
<dbReference type="InterPro" id="IPR025661">
    <property type="entry name" value="Pept_asp_AS"/>
</dbReference>
<dbReference type="Gene3D" id="3.90.70.10">
    <property type="entry name" value="Cysteine proteinases"/>
    <property type="match status" value="1"/>
</dbReference>
<dbReference type="GO" id="GO:0008234">
    <property type="term" value="F:cysteine-type peptidase activity"/>
    <property type="evidence" value="ECO:0007669"/>
    <property type="project" value="UniProtKB-KW"/>
</dbReference>
<dbReference type="SUPFAM" id="SSF54001">
    <property type="entry name" value="Cysteine proteinases"/>
    <property type="match status" value="1"/>
</dbReference>
<dbReference type="SMART" id="SM00645">
    <property type="entry name" value="Pept_C1"/>
    <property type="match status" value="1"/>
</dbReference>
<reference evidence="8" key="2">
    <citation type="submission" date="2018-07" db="EMBL/GenBank/DDBJ databases">
        <authorList>
            <person name="Quirk P.G."/>
            <person name="Krulwich T.A."/>
        </authorList>
    </citation>
    <scope>NUCLEOTIDE SEQUENCE</scope>
</reference>
<dbReference type="EMBL" id="UFQS01000014">
    <property type="protein sequence ID" value="SSW97294.1"/>
    <property type="molecule type" value="Genomic_DNA"/>
</dbReference>
<dbReference type="InterPro" id="IPR000169">
    <property type="entry name" value="Pept_cys_AS"/>
</dbReference>
<dbReference type="InterPro" id="IPR038765">
    <property type="entry name" value="Papain-like_cys_pep_sf"/>
</dbReference>
<proteinExistence type="inferred from homology"/>
<accession>A0A336LIL6</accession>
<dbReference type="InterPro" id="IPR000668">
    <property type="entry name" value="Peptidase_C1A_C"/>
</dbReference>
<dbReference type="InterPro" id="IPR025660">
    <property type="entry name" value="Pept_his_AS"/>
</dbReference>
<dbReference type="PROSITE" id="PS00139">
    <property type="entry name" value="THIOL_PROTEASE_CYS"/>
    <property type="match status" value="1"/>
</dbReference>
<evidence type="ECO:0000259" key="6">
    <source>
        <dbReference type="SMART" id="SM00645"/>
    </source>
</evidence>
<feature type="domain" description="Peptidase C1A papain C-terminal" evidence="6">
    <location>
        <begin position="16"/>
        <end position="236"/>
    </location>
</feature>
<evidence type="ECO:0000313" key="8">
    <source>
        <dbReference type="EMBL" id="SSX17680.1"/>
    </source>
</evidence>
<evidence type="ECO:0000256" key="1">
    <source>
        <dbReference type="ARBA" id="ARBA00008455"/>
    </source>
</evidence>
<evidence type="ECO:0000313" key="7">
    <source>
        <dbReference type="EMBL" id="SSW97294.1"/>
    </source>
</evidence>
<protein>
    <submittedName>
        <fullName evidence="8">CSON002920 protein</fullName>
    </submittedName>
</protein>
<keyword evidence="3" id="KW-0378">Hydrolase</keyword>
<gene>
    <name evidence="8" type="primary">CSON002920</name>
</gene>
<dbReference type="PANTHER" id="PTHR12411">
    <property type="entry name" value="CYSTEINE PROTEASE FAMILY C1-RELATED"/>
    <property type="match status" value="1"/>
</dbReference>
<reference evidence="7" key="1">
    <citation type="submission" date="2018-04" db="EMBL/GenBank/DDBJ databases">
        <authorList>
            <person name="Go L.Y."/>
            <person name="Mitchell J.A."/>
        </authorList>
    </citation>
    <scope>NUCLEOTIDE SEQUENCE</scope>
    <source>
        <tissue evidence="7">Whole organism</tissue>
    </source>
</reference>
<dbReference type="PROSITE" id="PS00639">
    <property type="entry name" value="THIOL_PROTEASE_HIS"/>
    <property type="match status" value="1"/>
</dbReference>
<dbReference type="Pfam" id="PF00112">
    <property type="entry name" value="Peptidase_C1"/>
    <property type="match status" value="1"/>
</dbReference>
<name>A0A336LIL6_CULSO</name>
<dbReference type="PRINTS" id="PR00705">
    <property type="entry name" value="PAPAIN"/>
</dbReference>
<dbReference type="VEuPathDB" id="VectorBase:CSON002920"/>
<dbReference type="CDD" id="cd02248">
    <property type="entry name" value="Peptidase_C1A"/>
    <property type="match status" value="1"/>
</dbReference>
<dbReference type="GO" id="GO:0006508">
    <property type="term" value="P:proteolysis"/>
    <property type="evidence" value="ECO:0007669"/>
    <property type="project" value="UniProtKB-KW"/>
</dbReference>
<keyword evidence="2" id="KW-0645">Protease</keyword>
<dbReference type="AlphaFoldDB" id="A0A336LIL6"/>
<organism evidence="8">
    <name type="scientific">Culicoides sonorensis</name>
    <name type="common">Biting midge</name>
    <dbReference type="NCBI Taxonomy" id="179676"/>
    <lineage>
        <taxon>Eukaryota</taxon>
        <taxon>Metazoa</taxon>
        <taxon>Ecdysozoa</taxon>
        <taxon>Arthropoda</taxon>
        <taxon>Hexapoda</taxon>
        <taxon>Insecta</taxon>
        <taxon>Pterygota</taxon>
        <taxon>Neoptera</taxon>
        <taxon>Endopterygota</taxon>
        <taxon>Diptera</taxon>
        <taxon>Nematocera</taxon>
        <taxon>Chironomoidea</taxon>
        <taxon>Ceratopogonidae</taxon>
        <taxon>Ceratopogoninae</taxon>
        <taxon>Culicoides</taxon>
        <taxon>Monoculicoides</taxon>
    </lineage>
</organism>
<evidence type="ECO:0000256" key="5">
    <source>
        <dbReference type="ARBA" id="ARBA00023157"/>
    </source>
</evidence>
<comment type="similarity">
    <text evidence="1">Belongs to the peptidase C1 family.</text>
</comment>
<keyword evidence="4" id="KW-0788">Thiol protease</keyword>
<keyword evidence="5" id="KW-1015">Disulfide bond</keyword>
<evidence type="ECO:0000256" key="3">
    <source>
        <dbReference type="ARBA" id="ARBA00022801"/>
    </source>
</evidence>
<dbReference type="EMBL" id="UFQT01000014">
    <property type="protein sequence ID" value="SSX17680.1"/>
    <property type="molecule type" value="Genomic_DNA"/>
</dbReference>
<dbReference type="PROSITE" id="PS00640">
    <property type="entry name" value="THIOL_PROTEASE_ASN"/>
    <property type="match status" value="1"/>
</dbReference>
<dbReference type="InterPro" id="IPR013128">
    <property type="entry name" value="Peptidase_C1A"/>
</dbReference>
<dbReference type="InterPro" id="IPR039417">
    <property type="entry name" value="Peptidase_C1A_papain-like"/>
</dbReference>
<evidence type="ECO:0000256" key="2">
    <source>
        <dbReference type="ARBA" id="ARBA00022670"/>
    </source>
</evidence>
<sequence length="244" mass="27075">MEGRARFKQYPKPREDGQFIDLRKTGCIGKVQDQGQCGSCYAIATVENVDSVNCLKCKNSILLSSPQNIIDCSKDQGNFGCDGGWMETVVKYIANAPGINLLKDYPYTAKEGKCAFNNQTAIYKNVIGHTEVEADENKMMDIINILRTPLYVAVKVNRQFSMYRGGVYGSVGICKSRPSELNHAVQIVGYGTDTSSKKMFWLVKNSWGESWGENGYIRILRSGCCLGICQAVGYVNLKCNQNVL</sequence>